<feature type="region of interest" description="Disordered" evidence="1">
    <location>
        <begin position="231"/>
        <end position="251"/>
    </location>
</feature>
<dbReference type="InterPro" id="IPR051916">
    <property type="entry name" value="GPI-anchor_lipid_remodeler"/>
</dbReference>
<accession>A0A1J4P304</accession>
<dbReference type="Gene3D" id="3.60.10.10">
    <property type="entry name" value="Endonuclease/exonuclease/phosphatase"/>
    <property type="match status" value="1"/>
</dbReference>
<feature type="domain" description="Endonuclease/exonuclease/phosphatase" evidence="2">
    <location>
        <begin position="4"/>
        <end position="274"/>
    </location>
</feature>
<dbReference type="InterPro" id="IPR005135">
    <property type="entry name" value="Endo/exonuclease/phosphatase"/>
</dbReference>
<dbReference type="RefSeq" id="WP_046586144.1">
    <property type="nucleotide sequence ID" value="NZ_LAVA02000019.1"/>
</dbReference>
<feature type="region of interest" description="Disordered" evidence="1">
    <location>
        <begin position="276"/>
        <end position="314"/>
    </location>
</feature>
<dbReference type="Pfam" id="PF03372">
    <property type="entry name" value="Exo_endo_phos"/>
    <property type="match status" value="1"/>
</dbReference>
<dbReference type="Proteomes" id="UP000034196">
    <property type="component" value="Unassembled WGS sequence"/>
</dbReference>
<evidence type="ECO:0000313" key="4">
    <source>
        <dbReference type="Proteomes" id="UP000034196"/>
    </source>
</evidence>
<organism evidence="3 4">
    <name type="scientific">Streptomyces mangrovisoli</name>
    <dbReference type="NCBI Taxonomy" id="1428628"/>
    <lineage>
        <taxon>Bacteria</taxon>
        <taxon>Bacillati</taxon>
        <taxon>Actinomycetota</taxon>
        <taxon>Actinomycetes</taxon>
        <taxon>Kitasatosporales</taxon>
        <taxon>Streptomycetaceae</taxon>
        <taxon>Streptomyces</taxon>
    </lineage>
</organism>
<dbReference type="OrthoDB" id="155529at2"/>
<dbReference type="GO" id="GO:0016020">
    <property type="term" value="C:membrane"/>
    <property type="evidence" value="ECO:0007669"/>
    <property type="project" value="GOC"/>
</dbReference>
<evidence type="ECO:0000256" key="1">
    <source>
        <dbReference type="SAM" id="MobiDB-lite"/>
    </source>
</evidence>
<comment type="caution">
    <text evidence="3">The sequence shown here is derived from an EMBL/GenBank/DDBJ whole genome shotgun (WGS) entry which is preliminary data.</text>
</comment>
<keyword evidence="4" id="KW-1185">Reference proteome</keyword>
<dbReference type="GO" id="GO:0006506">
    <property type="term" value="P:GPI anchor biosynthetic process"/>
    <property type="evidence" value="ECO:0007669"/>
    <property type="project" value="TreeGrafter"/>
</dbReference>
<dbReference type="PANTHER" id="PTHR14859:SF1">
    <property type="entry name" value="PGAP2-INTERACTING PROTEIN"/>
    <property type="match status" value="1"/>
</dbReference>
<dbReference type="EMBL" id="LAVA02000019">
    <property type="protein sequence ID" value="OIJ68132.1"/>
    <property type="molecule type" value="Genomic_DNA"/>
</dbReference>
<sequence length="334" mass="35015">MRWATFNILHGRRLDSRGRPVPDDGTDPRTPLAEAVAALDADVLALQEVDRLQPRSGRADQAAVAAAAMGAKDWRYASALHARGVTGLGWVPDSTVPGLRVYGPGDDADAATQVPSHGVALLSRLAVREWRALRLPPAPVGFPLAMAGQRGLSWVRDQPRAALAAVLEGPHGPFTAVALHLSFVPGWNIRQLVAVRRWVAALPRPHVLLGDFNLVGTVPAAVLNSAEFRARRGRSDGATGPSGRLRWRDAGRPATFPAHRPLVQFDHILIAGAGTGSGARSDGGSDGGSGAGSGTRSEAEAAAGRPLAVHGVRTPVSAVSDHRALVAEWEPVTP</sequence>
<protein>
    <recommendedName>
        <fullName evidence="2">Endonuclease/exonuclease/phosphatase domain-containing protein</fullName>
    </recommendedName>
</protein>
<dbReference type="AlphaFoldDB" id="A0A1J4P304"/>
<feature type="compositionally biased region" description="Low complexity" evidence="1">
    <location>
        <begin position="294"/>
        <end position="304"/>
    </location>
</feature>
<proteinExistence type="predicted"/>
<evidence type="ECO:0000259" key="2">
    <source>
        <dbReference type="Pfam" id="PF03372"/>
    </source>
</evidence>
<evidence type="ECO:0000313" key="3">
    <source>
        <dbReference type="EMBL" id="OIJ68132.1"/>
    </source>
</evidence>
<dbReference type="PANTHER" id="PTHR14859">
    <property type="entry name" value="CALCOFLUOR WHITE HYPERSENSITIVE PROTEIN PRECURSOR"/>
    <property type="match status" value="1"/>
</dbReference>
<dbReference type="SUPFAM" id="SSF56219">
    <property type="entry name" value="DNase I-like"/>
    <property type="match status" value="1"/>
</dbReference>
<gene>
    <name evidence="3" type="ORF">WN71_010105</name>
</gene>
<dbReference type="InterPro" id="IPR036691">
    <property type="entry name" value="Endo/exonu/phosph_ase_sf"/>
</dbReference>
<feature type="compositionally biased region" description="Gly residues" evidence="1">
    <location>
        <begin position="284"/>
        <end position="293"/>
    </location>
</feature>
<dbReference type="STRING" id="1428628.WN71_010105"/>
<name>A0A1J4P304_9ACTN</name>
<reference evidence="3" key="1">
    <citation type="submission" date="2016-10" db="EMBL/GenBank/DDBJ databases">
        <title>Genome sequence of Streptomyces mangrovisoli MUSC 149.</title>
        <authorList>
            <person name="Lee L.-H."/>
            <person name="Ser H.-L."/>
        </authorList>
    </citation>
    <scope>NUCLEOTIDE SEQUENCE [LARGE SCALE GENOMIC DNA]</scope>
    <source>
        <strain evidence="3">MUSC 149</strain>
    </source>
</reference>
<dbReference type="GO" id="GO:0003824">
    <property type="term" value="F:catalytic activity"/>
    <property type="evidence" value="ECO:0007669"/>
    <property type="project" value="InterPro"/>
</dbReference>